<gene>
    <name evidence="4" type="ORF">SAMN05421818_10631</name>
</gene>
<sequence length="138" mass="15260">MKKLVFFLLTAVAVTGCSSDDNASQPTKIEGPEINTVDFSGVKVGDEVALTGKGFRDFDEKDYKILFVERLPQQTKSISSTENTTRALPPTESDRDVVAQILAVKDDKIIFLVPNTAGNGDVKFVYKQTKKTFGYFTR</sequence>
<dbReference type="PROSITE" id="PS51257">
    <property type="entry name" value="PROKAR_LIPOPROTEIN"/>
    <property type="match status" value="1"/>
</dbReference>
<dbReference type="AlphaFoldDB" id="A0A1G8D8G6"/>
<dbReference type="Gene3D" id="2.60.40.10">
    <property type="entry name" value="Immunoglobulins"/>
    <property type="match status" value="1"/>
</dbReference>
<reference evidence="5" key="1">
    <citation type="submission" date="2016-10" db="EMBL/GenBank/DDBJ databases">
        <authorList>
            <person name="Varghese N."/>
            <person name="Submissions S."/>
        </authorList>
    </citation>
    <scope>NUCLEOTIDE SEQUENCE [LARGE SCALE GENOMIC DNA]</scope>
    <source>
        <strain evidence="5">DSM 23313</strain>
    </source>
</reference>
<name>A0A1G8D8G6_9FLAO</name>
<dbReference type="Proteomes" id="UP000243588">
    <property type="component" value="Unassembled WGS sequence"/>
</dbReference>
<organism evidence="4 5">
    <name type="scientific">Myroides phaeus</name>
    <dbReference type="NCBI Taxonomy" id="702745"/>
    <lineage>
        <taxon>Bacteria</taxon>
        <taxon>Pseudomonadati</taxon>
        <taxon>Bacteroidota</taxon>
        <taxon>Flavobacteriia</taxon>
        <taxon>Flavobacteriales</taxon>
        <taxon>Flavobacteriaceae</taxon>
        <taxon>Myroides</taxon>
    </lineage>
</organism>
<dbReference type="EMBL" id="FNDQ01000006">
    <property type="protein sequence ID" value="SDH53570.1"/>
    <property type="molecule type" value="Genomic_DNA"/>
</dbReference>
<accession>A0A1G8D8G6</accession>
<feature type="signal peptide" evidence="3">
    <location>
        <begin position="1"/>
        <end position="23"/>
    </location>
</feature>
<dbReference type="Pfam" id="PF08139">
    <property type="entry name" value="LPAM_1"/>
    <property type="match status" value="1"/>
</dbReference>
<evidence type="ECO:0000313" key="4">
    <source>
        <dbReference type="EMBL" id="SDH53570.1"/>
    </source>
</evidence>
<evidence type="ECO:0000256" key="1">
    <source>
        <dbReference type="ARBA" id="ARBA00017922"/>
    </source>
</evidence>
<evidence type="ECO:0000256" key="3">
    <source>
        <dbReference type="SAM" id="SignalP"/>
    </source>
</evidence>
<dbReference type="InterPro" id="IPR012640">
    <property type="entry name" value="Membr_lipoprot_lipid_attach_CS"/>
</dbReference>
<protein>
    <recommendedName>
        <fullName evidence="1">Type IV secretion system putative lipoprotein virB7</fullName>
    </recommendedName>
</protein>
<proteinExistence type="predicted"/>
<feature type="chain" id="PRO_5017178627" description="Type IV secretion system putative lipoprotein virB7" evidence="3">
    <location>
        <begin position="24"/>
        <end position="138"/>
    </location>
</feature>
<dbReference type="STRING" id="702745.SAMN05421818_10631"/>
<keyword evidence="5" id="KW-1185">Reference proteome</keyword>
<dbReference type="InterPro" id="IPR013783">
    <property type="entry name" value="Ig-like_fold"/>
</dbReference>
<evidence type="ECO:0000256" key="2">
    <source>
        <dbReference type="ARBA" id="ARBA00022729"/>
    </source>
</evidence>
<dbReference type="RefSeq" id="WP_090406855.1">
    <property type="nucleotide sequence ID" value="NZ_FNDQ01000006.1"/>
</dbReference>
<keyword evidence="2 3" id="KW-0732">Signal</keyword>
<evidence type="ECO:0000313" key="5">
    <source>
        <dbReference type="Proteomes" id="UP000243588"/>
    </source>
</evidence>